<reference evidence="7" key="1">
    <citation type="submission" date="2017-09" db="EMBL/GenBank/DDBJ databases">
        <authorList>
            <person name="Varghese N."/>
            <person name="Submissions S."/>
        </authorList>
    </citation>
    <scope>NUCLEOTIDE SEQUENCE [LARGE SCALE GENOMIC DNA]</scope>
    <source>
        <strain evidence="7">CGMCC 4.6857</strain>
    </source>
</reference>
<dbReference type="InterPro" id="IPR009057">
    <property type="entry name" value="Homeodomain-like_sf"/>
</dbReference>
<evidence type="ECO:0000256" key="2">
    <source>
        <dbReference type="ARBA" id="ARBA00023125"/>
    </source>
</evidence>
<dbReference type="GO" id="GO:0000976">
    <property type="term" value="F:transcription cis-regulatory region binding"/>
    <property type="evidence" value="ECO:0007669"/>
    <property type="project" value="TreeGrafter"/>
</dbReference>
<proteinExistence type="predicted"/>
<dbReference type="PANTHER" id="PTHR30055">
    <property type="entry name" value="HTH-TYPE TRANSCRIPTIONAL REGULATOR RUTR"/>
    <property type="match status" value="1"/>
</dbReference>
<dbReference type="Proteomes" id="UP000219612">
    <property type="component" value="Unassembled WGS sequence"/>
</dbReference>
<dbReference type="InterPro" id="IPR050109">
    <property type="entry name" value="HTH-type_TetR-like_transc_reg"/>
</dbReference>
<keyword evidence="1" id="KW-0805">Transcription regulation</keyword>
<feature type="DNA-binding region" description="H-T-H motif" evidence="4">
    <location>
        <begin position="40"/>
        <end position="59"/>
    </location>
</feature>
<dbReference type="Gene3D" id="1.10.357.10">
    <property type="entry name" value="Tetracycline Repressor, domain 2"/>
    <property type="match status" value="1"/>
</dbReference>
<accession>A0A285JNG8</accession>
<feature type="domain" description="HTH tetR-type" evidence="5">
    <location>
        <begin position="17"/>
        <end position="77"/>
    </location>
</feature>
<name>A0A285JNG8_9ACTN</name>
<dbReference type="PROSITE" id="PS50977">
    <property type="entry name" value="HTH_TETR_2"/>
    <property type="match status" value="1"/>
</dbReference>
<sequence length="205" mass="22241">MSAPDHPRPGLRERKKARIRAEIRAQAMRLFADQGYAATTTEQIAAAADVSPSTFFRFFSTKERLVLADDLEETMLAALAEQPAGLPLLTAFLQAVRTGLSRTERQSEAQRRALIAEIPSLRQAQSDELDRVITRLARSLLTRTGRPTSDFESHIFLGALTGTLHAALQRPSPTGDTLAQALAYLESGFPLASLQSAAGPGKSEV</sequence>
<organism evidence="6 7">
    <name type="scientific">Paractinoplanes atraurantiacus</name>
    <dbReference type="NCBI Taxonomy" id="1036182"/>
    <lineage>
        <taxon>Bacteria</taxon>
        <taxon>Bacillati</taxon>
        <taxon>Actinomycetota</taxon>
        <taxon>Actinomycetes</taxon>
        <taxon>Micromonosporales</taxon>
        <taxon>Micromonosporaceae</taxon>
        <taxon>Paractinoplanes</taxon>
    </lineage>
</organism>
<dbReference type="InterPro" id="IPR001647">
    <property type="entry name" value="HTH_TetR"/>
</dbReference>
<dbReference type="PRINTS" id="PR00455">
    <property type="entry name" value="HTHTETR"/>
</dbReference>
<evidence type="ECO:0000256" key="1">
    <source>
        <dbReference type="ARBA" id="ARBA00023015"/>
    </source>
</evidence>
<dbReference type="Pfam" id="PF17754">
    <property type="entry name" value="TetR_C_14"/>
    <property type="match status" value="1"/>
</dbReference>
<dbReference type="AlphaFoldDB" id="A0A285JNG8"/>
<dbReference type="Gene3D" id="1.10.10.60">
    <property type="entry name" value="Homeodomain-like"/>
    <property type="match status" value="1"/>
</dbReference>
<dbReference type="InterPro" id="IPR041347">
    <property type="entry name" value="MftR_C"/>
</dbReference>
<keyword evidence="7" id="KW-1185">Reference proteome</keyword>
<dbReference type="PANTHER" id="PTHR30055:SF234">
    <property type="entry name" value="HTH-TYPE TRANSCRIPTIONAL REGULATOR BETI"/>
    <property type="match status" value="1"/>
</dbReference>
<evidence type="ECO:0000313" key="7">
    <source>
        <dbReference type="Proteomes" id="UP000219612"/>
    </source>
</evidence>
<keyword evidence="3" id="KW-0804">Transcription</keyword>
<evidence type="ECO:0000256" key="4">
    <source>
        <dbReference type="PROSITE-ProRule" id="PRU00335"/>
    </source>
</evidence>
<evidence type="ECO:0000313" key="6">
    <source>
        <dbReference type="EMBL" id="SNY61798.1"/>
    </source>
</evidence>
<keyword evidence="2 4" id="KW-0238">DNA-binding</keyword>
<dbReference type="RefSeq" id="WP_179855479.1">
    <property type="nucleotide sequence ID" value="NZ_OBDY01000023.1"/>
</dbReference>
<dbReference type="EMBL" id="OBDY01000023">
    <property type="protein sequence ID" value="SNY61798.1"/>
    <property type="molecule type" value="Genomic_DNA"/>
</dbReference>
<dbReference type="SUPFAM" id="SSF46689">
    <property type="entry name" value="Homeodomain-like"/>
    <property type="match status" value="1"/>
</dbReference>
<dbReference type="Pfam" id="PF00440">
    <property type="entry name" value="TetR_N"/>
    <property type="match status" value="1"/>
</dbReference>
<dbReference type="GO" id="GO:0003700">
    <property type="term" value="F:DNA-binding transcription factor activity"/>
    <property type="evidence" value="ECO:0007669"/>
    <property type="project" value="TreeGrafter"/>
</dbReference>
<evidence type="ECO:0000259" key="5">
    <source>
        <dbReference type="PROSITE" id="PS50977"/>
    </source>
</evidence>
<gene>
    <name evidence="6" type="ORF">SAMN05421748_12320</name>
</gene>
<evidence type="ECO:0000256" key="3">
    <source>
        <dbReference type="ARBA" id="ARBA00023163"/>
    </source>
</evidence>
<protein>
    <submittedName>
        <fullName evidence="6">Regulatory protein, tetR family</fullName>
    </submittedName>
</protein>